<keyword evidence="2" id="KW-1185">Reference proteome</keyword>
<accession>A0ACC2U0M2</accession>
<protein>
    <submittedName>
        <fullName evidence="1">Uncharacterized protein</fullName>
    </submittedName>
</protein>
<evidence type="ECO:0000313" key="2">
    <source>
        <dbReference type="Proteomes" id="UP001165960"/>
    </source>
</evidence>
<comment type="caution">
    <text evidence="1">The sequence shown here is derived from an EMBL/GenBank/DDBJ whole genome shotgun (WGS) entry which is preliminary data.</text>
</comment>
<reference evidence="1" key="1">
    <citation type="submission" date="2022-04" db="EMBL/GenBank/DDBJ databases">
        <title>Genome of the entomopathogenic fungus Entomophthora muscae.</title>
        <authorList>
            <person name="Elya C."/>
            <person name="Lovett B.R."/>
            <person name="Lee E."/>
            <person name="Macias A.M."/>
            <person name="Hajek A.E."/>
            <person name="De Bivort B.L."/>
            <person name="Kasson M.T."/>
            <person name="De Fine Licht H.H."/>
            <person name="Stajich J.E."/>
        </authorList>
    </citation>
    <scope>NUCLEOTIDE SEQUENCE</scope>
    <source>
        <strain evidence="1">Berkeley</strain>
    </source>
</reference>
<gene>
    <name evidence="1" type="ORF">DSO57_1026459</name>
</gene>
<sequence length="260" mass="29085">MTCSSKLGPGSCIHVGLAKMTYRVHVVALNTAYGTSRSSKMKLLNQLPAFLFTAMAVVLKKKDLMGTYEAAKPGRDGFSVIHFGEDQVLIKKKKGGNVGSNLLMGAWYVPEEEDSINESLYGSFNSTNSVKVHTKHYKEGSPINTIIYNGTEFVRAKGSTSLDTLAMVHNRICVPIAANSTIYRVIFHGTGFIIEYTQERIKTKLSDWEVKDFTKDSFNGILTILESQKKEKFRIEKQSEKNIKINGELFKICKYHLGHC</sequence>
<dbReference type="Proteomes" id="UP001165960">
    <property type="component" value="Unassembled WGS sequence"/>
</dbReference>
<proteinExistence type="predicted"/>
<organism evidence="1 2">
    <name type="scientific">Entomophthora muscae</name>
    <dbReference type="NCBI Taxonomy" id="34485"/>
    <lineage>
        <taxon>Eukaryota</taxon>
        <taxon>Fungi</taxon>
        <taxon>Fungi incertae sedis</taxon>
        <taxon>Zoopagomycota</taxon>
        <taxon>Entomophthoromycotina</taxon>
        <taxon>Entomophthoromycetes</taxon>
        <taxon>Entomophthorales</taxon>
        <taxon>Entomophthoraceae</taxon>
        <taxon>Entomophthora</taxon>
    </lineage>
</organism>
<name>A0ACC2U0M2_9FUNG</name>
<evidence type="ECO:0000313" key="1">
    <source>
        <dbReference type="EMBL" id="KAJ9080301.1"/>
    </source>
</evidence>
<dbReference type="EMBL" id="QTSX02001575">
    <property type="protein sequence ID" value="KAJ9080301.1"/>
    <property type="molecule type" value="Genomic_DNA"/>
</dbReference>